<dbReference type="Gene3D" id="1.20.1250.20">
    <property type="entry name" value="MFS general substrate transporter like domains"/>
    <property type="match status" value="1"/>
</dbReference>
<protein>
    <submittedName>
        <fullName evidence="2">Uncharacterized protein</fullName>
    </submittedName>
</protein>
<keyword evidence="1" id="KW-0812">Transmembrane</keyword>
<dbReference type="SUPFAM" id="SSF103473">
    <property type="entry name" value="MFS general substrate transporter"/>
    <property type="match status" value="1"/>
</dbReference>
<dbReference type="RefSeq" id="WP_207303066.1">
    <property type="nucleotide sequence ID" value="NZ_FZNM01000018.1"/>
</dbReference>
<dbReference type="EMBL" id="FZNM01000018">
    <property type="protein sequence ID" value="SNR70255.1"/>
    <property type="molecule type" value="Genomic_DNA"/>
</dbReference>
<organism evidence="2 3">
    <name type="scientific">Paracoccus sediminis</name>
    <dbReference type="NCBI Taxonomy" id="1214787"/>
    <lineage>
        <taxon>Bacteria</taxon>
        <taxon>Pseudomonadati</taxon>
        <taxon>Pseudomonadota</taxon>
        <taxon>Alphaproteobacteria</taxon>
        <taxon>Rhodobacterales</taxon>
        <taxon>Paracoccaceae</taxon>
        <taxon>Paracoccus</taxon>
    </lineage>
</organism>
<dbReference type="InterPro" id="IPR036259">
    <property type="entry name" value="MFS_trans_sf"/>
</dbReference>
<evidence type="ECO:0000313" key="2">
    <source>
        <dbReference type="EMBL" id="SNR70255.1"/>
    </source>
</evidence>
<evidence type="ECO:0000313" key="3">
    <source>
        <dbReference type="Proteomes" id="UP000198409"/>
    </source>
</evidence>
<dbReference type="Proteomes" id="UP000198409">
    <property type="component" value="Unassembled WGS sequence"/>
</dbReference>
<evidence type="ECO:0000256" key="1">
    <source>
        <dbReference type="SAM" id="Phobius"/>
    </source>
</evidence>
<dbReference type="AlphaFoldDB" id="A0A238YGD4"/>
<keyword evidence="1" id="KW-0472">Membrane</keyword>
<accession>A0A238YGD4</accession>
<feature type="transmembrane region" description="Helical" evidence="1">
    <location>
        <begin position="20"/>
        <end position="45"/>
    </location>
</feature>
<proteinExistence type="predicted"/>
<sequence length="96" mass="10390">MIAAGLGIGIIPAFGWQPMFFIAAIPLALLPPILWRLPGSLGFLIKQGRLDEARRIFTRIAPETRLAPGDQLVFSEAKGGSASVAELFRMAVRCAR</sequence>
<gene>
    <name evidence="2" type="ORF">SAMN06265378_11840</name>
</gene>
<name>A0A238YGD4_9RHOB</name>
<reference evidence="3" key="1">
    <citation type="submission" date="2017-06" db="EMBL/GenBank/DDBJ databases">
        <authorList>
            <person name="Varghese N."/>
            <person name="Submissions S."/>
        </authorList>
    </citation>
    <scope>NUCLEOTIDE SEQUENCE [LARGE SCALE GENOMIC DNA]</scope>
    <source>
        <strain evidence="3">DSM 26170</strain>
    </source>
</reference>
<keyword evidence="1" id="KW-1133">Transmembrane helix</keyword>